<evidence type="ECO:0000313" key="2">
    <source>
        <dbReference type="Proteomes" id="UP000243778"/>
    </source>
</evidence>
<reference evidence="2" key="1">
    <citation type="submission" date="2016-10" db="EMBL/GenBank/DDBJ databases">
        <authorList>
            <person name="Varghese N."/>
            <person name="Submissions S."/>
        </authorList>
    </citation>
    <scope>NUCLEOTIDE SEQUENCE [LARGE SCALE GENOMIC DNA]</scope>
    <source>
        <strain evidence="2">NRRL B-59562</strain>
    </source>
</reference>
<dbReference type="Proteomes" id="UP000243778">
    <property type="component" value="Unassembled WGS sequence"/>
</dbReference>
<evidence type="ECO:0000313" key="1">
    <source>
        <dbReference type="EMBL" id="SDW27933.1"/>
    </source>
</evidence>
<accession>A0A1H2S8F8</accession>
<gene>
    <name evidence="1" type="ORF">SAMN05216287_0579</name>
</gene>
<dbReference type="STRING" id="1007099.SAMN05216287_0579"/>
<proteinExistence type="predicted"/>
<dbReference type="RefSeq" id="WP_175534273.1">
    <property type="nucleotide sequence ID" value="NZ_CAURGU010000033.1"/>
</dbReference>
<organism evidence="1 2">
    <name type="scientific">Pseudomonas kuykendallii</name>
    <dbReference type="NCBI Taxonomy" id="1007099"/>
    <lineage>
        <taxon>Bacteria</taxon>
        <taxon>Pseudomonadati</taxon>
        <taxon>Pseudomonadota</taxon>
        <taxon>Gammaproteobacteria</taxon>
        <taxon>Pseudomonadales</taxon>
        <taxon>Pseudomonadaceae</taxon>
        <taxon>Pseudomonas</taxon>
    </lineage>
</organism>
<keyword evidence="2" id="KW-1185">Reference proteome</keyword>
<sequence length="51" mass="5578">MWILAFVITALLFLGLMMSCALVVGQALLESHYVNDREETVTASGHTPEVV</sequence>
<dbReference type="AlphaFoldDB" id="A0A1H2S8F8"/>
<protein>
    <submittedName>
        <fullName evidence="1">Uncharacterized protein</fullName>
    </submittedName>
</protein>
<dbReference type="EMBL" id="FNNU01000001">
    <property type="protein sequence ID" value="SDW27933.1"/>
    <property type="molecule type" value="Genomic_DNA"/>
</dbReference>
<name>A0A1H2S8F8_9PSED</name>